<protein>
    <recommendedName>
        <fullName evidence="3">DUF5107 domain-containing protein</fullName>
    </recommendedName>
</protein>
<name>A0AA35CML4_9FIRM</name>
<gene>
    <name evidence="1" type="ORF">caldi_12210</name>
</gene>
<dbReference type="Gene3D" id="2.70.98.10">
    <property type="match status" value="1"/>
</dbReference>
<evidence type="ECO:0000313" key="1">
    <source>
        <dbReference type="EMBL" id="BDG60131.1"/>
    </source>
</evidence>
<dbReference type="GO" id="GO:0005975">
    <property type="term" value="P:carbohydrate metabolic process"/>
    <property type="evidence" value="ECO:0007669"/>
    <property type="project" value="InterPro"/>
</dbReference>
<sequence>MTYWVRDAGLLSIHGRATGTRGVPTLTARVETGWSYLGHDALILENEFVRVVLLPGLGGKIWELTDKVSGRQWLWHSPRVEPRAAPFGAVYDDWFCGGWDELFPNDAPEVYNGESLVDHGEVWSLPWTACVECAGPVEAVVRLTRATPITPAMVERRLVLRTGERQLRLFYQISNTGYRPFDFLWKLHPALSVAPGYRIDLPATEARMEQGYTGRVGHAEPFPWPVTDGLDVRHVPGPEAGVTELVYTYGLRAGWCALTDPEALVGIGLVFPSDVFRSVWIFGAYGGWRGLYTTILEPCTGYPYRLADAVASGRANRLAPGESLKADVTVVFYSGVHEVYEITDGGEVKGCGTQR</sequence>
<evidence type="ECO:0000313" key="2">
    <source>
        <dbReference type="Proteomes" id="UP001163687"/>
    </source>
</evidence>
<reference evidence="1" key="1">
    <citation type="submission" date="2022-03" db="EMBL/GenBank/DDBJ databases">
        <title>Complete genome sequence of Caldinitratiruptor microaerophilus.</title>
        <authorList>
            <person name="Mukaiyama R."/>
            <person name="Nishiyama T."/>
            <person name="Ueda K."/>
        </authorList>
    </citation>
    <scope>NUCLEOTIDE SEQUENCE</scope>
    <source>
        <strain evidence="1">JCM 16183</strain>
    </source>
</reference>
<keyword evidence="2" id="KW-1185">Reference proteome</keyword>
<dbReference type="EMBL" id="AP025628">
    <property type="protein sequence ID" value="BDG60131.1"/>
    <property type="molecule type" value="Genomic_DNA"/>
</dbReference>
<organism evidence="1 2">
    <name type="scientific">Caldinitratiruptor microaerophilus</name>
    <dbReference type="NCBI Taxonomy" id="671077"/>
    <lineage>
        <taxon>Bacteria</taxon>
        <taxon>Bacillati</taxon>
        <taxon>Bacillota</taxon>
        <taxon>Clostridia</taxon>
        <taxon>Eubacteriales</taxon>
        <taxon>Symbiobacteriaceae</taxon>
        <taxon>Caldinitratiruptor</taxon>
    </lineage>
</organism>
<dbReference type="KEGG" id="cmic:caldi_12210"/>
<dbReference type="InterPro" id="IPR014718">
    <property type="entry name" value="GH-type_carb-bd"/>
</dbReference>
<dbReference type="AlphaFoldDB" id="A0AA35CML4"/>
<evidence type="ECO:0008006" key="3">
    <source>
        <dbReference type="Google" id="ProtNLM"/>
    </source>
</evidence>
<proteinExistence type="predicted"/>
<dbReference type="InterPro" id="IPR011013">
    <property type="entry name" value="Gal_mutarotase_sf_dom"/>
</dbReference>
<dbReference type="SUPFAM" id="SSF74650">
    <property type="entry name" value="Galactose mutarotase-like"/>
    <property type="match status" value="1"/>
</dbReference>
<dbReference type="GO" id="GO:0030246">
    <property type="term" value="F:carbohydrate binding"/>
    <property type="evidence" value="ECO:0007669"/>
    <property type="project" value="InterPro"/>
</dbReference>
<accession>A0AA35CML4</accession>
<dbReference type="Proteomes" id="UP001163687">
    <property type="component" value="Chromosome"/>
</dbReference>
<dbReference type="GO" id="GO:0003824">
    <property type="term" value="F:catalytic activity"/>
    <property type="evidence" value="ECO:0007669"/>
    <property type="project" value="InterPro"/>
</dbReference>